<sequence>MKGRYEAAQEETLRYGMRSAALDGAFLSLNSSLATGSIMVVLWFGARLVLDGRMTAGRLSAFVVYAVFVAANAGSLMAVFSQVMQALGASERVFQLLDRRPQMDTSGELRPLGPIEGGELRFEGVWFAYPSRPSTWVLRGVDLHVAPGKKVALVGPSGGGKSTIVALIERFYDPLKGAVTLNGAPLTAIDHAFLHQQIALVSQEPVLFAESIFDNIAFGCAEPPTMAQVVAAARVANAHDFVRAFPQGYMTVVGERGVRLSGGQKQRVAIARAVIMNPRLLLLDEATSALDAESEHLVQEALERVASGRTVVVIAHRLSTVTTSDEVVVIQDGLVVERGTHDALLASGGAFAALVRRQLLGGGGGGMPAAAAADGSTGSGDAAGGGGGAMDGEVREAPGPGRLDELN</sequence>
<dbReference type="SUPFAM" id="SSF90123">
    <property type="entry name" value="ABC transporter transmembrane region"/>
    <property type="match status" value="1"/>
</dbReference>
<dbReference type="PROSITE" id="PS00211">
    <property type="entry name" value="ABC_TRANSPORTER_1"/>
    <property type="match status" value="1"/>
</dbReference>
<evidence type="ECO:0000256" key="8">
    <source>
        <dbReference type="SAM" id="MobiDB-lite"/>
    </source>
</evidence>
<feature type="transmembrane region" description="Helical" evidence="9">
    <location>
        <begin position="62"/>
        <end position="84"/>
    </location>
</feature>
<keyword evidence="6 9" id="KW-1133">Transmembrane helix</keyword>
<dbReference type="PROSITE" id="PS50929">
    <property type="entry name" value="ABC_TM1F"/>
    <property type="match status" value="1"/>
</dbReference>
<evidence type="ECO:0000256" key="3">
    <source>
        <dbReference type="ARBA" id="ARBA00022692"/>
    </source>
</evidence>
<evidence type="ECO:0000256" key="1">
    <source>
        <dbReference type="ARBA" id="ARBA00004448"/>
    </source>
</evidence>
<feature type="domain" description="ABC transporter" evidence="10">
    <location>
        <begin position="120"/>
        <end position="357"/>
    </location>
</feature>
<dbReference type="AlphaFoldDB" id="A0A0D2MXI9"/>
<dbReference type="EMBL" id="KK100285">
    <property type="protein sequence ID" value="KIZ07185.1"/>
    <property type="molecule type" value="Genomic_DNA"/>
</dbReference>
<evidence type="ECO:0000256" key="6">
    <source>
        <dbReference type="ARBA" id="ARBA00022989"/>
    </source>
</evidence>
<dbReference type="KEGG" id="mng:MNEG_0759"/>
<evidence type="ECO:0000259" key="10">
    <source>
        <dbReference type="PROSITE" id="PS50893"/>
    </source>
</evidence>
<evidence type="ECO:0000256" key="2">
    <source>
        <dbReference type="ARBA" id="ARBA00022448"/>
    </source>
</evidence>
<dbReference type="RefSeq" id="XP_013906204.1">
    <property type="nucleotide sequence ID" value="XM_014050750.1"/>
</dbReference>
<keyword evidence="2" id="KW-0813">Transport</keyword>
<keyword evidence="3 9" id="KW-0812">Transmembrane</keyword>
<feature type="compositionally biased region" description="Basic and acidic residues" evidence="8">
    <location>
        <begin position="392"/>
        <end position="407"/>
    </location>
</feature>
<dbReference type="PANTHER" id="PTHR43394">
    <property type="entry name" value="ATP-DEPENDENT PERMEASE MDL1, MITOCHONDRIAL"/>
    <property type="match status" value="1"/>
</dbReference>
<evidence type="ECO:0000256" key="4">
    <source>
        <dbReference type="ARBA" id="ARBA00022741"/>
    </source>
</evidence>
<feature type="region of interest" description="Disordered" evidence="8">
    <location>
        <begin position="366"/>
        <end position="407"/>
    </location>
</feature>
<dbReference type="GO" id="GO:0090374">
    <property type="term" value="P:oligopeptide export from mitochondrion"/>
    <property type="evidence" value="ECO:0007669"/>
    <property type="project" value="TreeGrafter"/>
</dbReference>
<dbReference type="Pfam" id="PF00664">
    <property type="entry name" value="ABC_membrane"/>
    <property type="match status" value="1"/>
</dbReference>
<protein>
    <submittedName>
        <fullName evidence="12">ABC transporter family protein</fullName>
        <ecNumber evidence="12">3.6.3.44</ecNumber>
    </submittedName>
</protein>
<dbReference type="InterPro" id="IPR003439">
    <property type="entry name" value="ABC_transporter-like_ATP-bd"/>
</dbReference>
<dbReference type="Proteomes" id="UP000054498">
    <property type="component" value="Unassembled WGS sequence"/>
</dbReference>
<keyword evidence="7 9" id="KW-0472">Membrane</keyword>
<dbReference type="Gene3D" id="3.40.50.300">
    <property type="entry name" value="P-loop containing nucleotide triphosphate hydrolases"/>
    <property type="match status" value="1"/>
</dbReference>
<proteinExistence type="predicted"/>
<keyword evidence="13" id="KW-1185">Reference proteome</keyword>
<dbReference type="FunFam" id="3.40.50.300:FF:000403">
    <property type="entry name" value="ATP-binding cassette sub-family B member 8, mitochondrial"/>
    <property type="match status" value="1"/>
</dbReference>
<dbReference type="GO" id="GO:0005524">
    <property type="term" value="F:ATP binding"/>
    <property type="evidence" value="ECO:0007669"/>
    <property type="project" value="UniProtKB-KW"/>
</dbReference>
<dbReference type="EC" id="3.6.3.44" evidence="12"/>
<dbReference type="InterPro" id="IPR011527">
    <property type="entry name" value="ABC1_TM_dom"/>
</dbReference>
<name>A0A0D2MXI9_9CHLO</name>
<dbReference type="SUPFAM" id="SSF52540">
    <property type="entry name" value="P-loop containing nucleoside triphosphate hydrolases"/>
    <property type="match status" value="1"/>
</dbReference>
<evidence type="ECO:0000313" key="12">
    <source>
        <dbReference type="EMBL" id="KIZ07185.1"/>
    </source>
</evidence>
<feature type="domain" description="ABC transmembrane type-1" evidence="11">
    <location>
        <begin position="1"/>
        <end position="85"/>
    </location>
</feature>
<feature type="compositionally biased region" description="Gly residues" evidence="8">
    <location>
        <begin position="377"/>
        <end position="390"/>
    </location>
</feature>
<organism evidence="12 13">
    <name type="scientific">Monoraphidium neglectum</name>
    <dbReference type="NCBI Taxonomy" id="145388"/>
    <lineage>
        <taxon>Eukaryota</taxon>
        <taxon>Viridiplantae</taxon>
        <taxon>Chlorophyta</taxon>
        <taxon>core chlorophytes</taxon>
        <taxon>Chlorophyceae</taxon>
        <taxon>CS clade</taxon>
        <taxon>Sphaeropleales</taxon>
        <taxon>Selenastraceae</taxon>
        <taxon>Monoraphidium</taxon>
    </lineage>
</organism>
<feature type="transmembrane region" description="Helical" evidence="9">
    <location>
        <begin position="25"/>
        <end position="50"/>
    </location>
</feature>
<gene>
    <name evidence="12" type="ORF">MNEG_0759</name>
</gene>
<dbReference type="Pfam" id="PF00005">
    <property type="entry name" value="ABC_tran"/>
    <property type="match status" value="1"/>
</dbReference>
<dbReference type="InterPro" id="IPR036640">
    <property type="entry name" value="ABC1_TM_sf"/>
</dbReference>
<evidence type="ECO:0000313" key="13">
    <source>
        <dbReference type="Proteomes" id="UP000054498"/>
    </source>
</evidence>
<keyword evidence="5" id="KW-0067">ATP-binding</keyword>
<evidence type="ECO:0000259" key="11">
    <source>
        <dbReference type="PROSITE" id="PS50929"/>
    </source>
</evidence>
<dbReference type="GeneID" id="25726877"/>
<dbReference type="GO" id="GO:0005743">
    <property type="term" value="C:mitochondrial inner membrane"/>
    <property type="evidence" value="ECO:0007669"/>
    <property type="project" value="UniProtKB-SubCell"/>
</dbReference>
<reference evidence="12 13" key="1">
    <citation type="journal article" date="2013" name="BMC Genomics">
        <title>Reconstruction of the lipid metabolism for the microalga Monoraphidium neglectum from its genome sequence reveals characteristics suitable for biofuel production.</title>
        <authorList>
            <person name="Bogen C."/>
            <person name="Al-Dilaimi A."/>
            <person name="Albersmeier A."/>
            <person name="Wichmann J."/>
            <person name="Grundmann M."/>
            <person name="Rupp O."/>
            <person name="Lauersen K.J."/>
            <person name="Blifernez-Klassen O."/>
            <person name="Kalinowski J."/>
            <person name="Goesmann A."/>
            <person name="Mussgnug J.H."/>
            <person name="Kruse O."/>
        </authorList>
    </citation>
    <scope>NUCLEOTIDE SEQUENCE [LARGE SCALE GENOMIC DNA]</scope>
    <source>
        <strain evidence="12 13">SAG 48.87</strain>
    </source>
</reference>
<dbReference type="GO" id="GO:0015421">
    <property type="term" value="F:ABC-type oligopeptide transporter activity"/>
    <property type="evidence" value="ECO:0007669"/>
    <property type="project" value="TreeGrafter"/>
</dbReference>
<accession>A0A0D2MXI9</accession>
<dbReference type="InterPro" id="IPR017871">
    <property type="entry name" value="ABC_transporter-like_CS"/>
</dbReference>
<dbReference type="PROSITE" id="PS50893">
    <property type="entry name" value="ABC_TRANSPORTER_2"/>
    <property type="match status" value="1"/>
</dbReference>
<evidence type="ECO:0000256" key="9">
    <source>
        <dbReference type="SAM" id="Phobius"/>
    </source>
</evidence>
<dbReference type="PANTHER" id="PTHR43394:SF1">
    <property type="entry name" value="ATP-BINDING CASSETTE SUB-FAMILY B MEMBER 10, MITOCHONDRIAL"/>
    <property type="match status" value="1"/>
</dbReference>
<dbReference type="Gene3D" id="1.20.1560.10">
    <property type="entry name" value="ABC transporter type 1, transmembrane domain"/>
    <property type="match status" value="1"/>
</dbReference>
<keyword evidence="12" id="KW-0378">Hydrolase</keyword>
<dbReference type="SMART" id="SM00382">
    <property type="entry name" value="AAA"/>
    <property type="match status" value="1"/>
</dbReference>
<dbReference type="InterPro" id="IPR039421">
    <property type="entry name" value="Type_1_exporter"/>
</dbReference>
<dbReference type="STRING" id="145388.A0A0D2MXI9"/>
<dbReference type="InterPro" id="IPR003593">
    <property type="entry name" value="AAA+_ATPase"/>
</dbReference>
<dbReference type="GO" id="GO:0016887">
    <property type="term" value="F:ATP hydrolysis activity"/>
    <property type="evidence" value="ECO:0007669"/>
    <property type="project" value="InterPro"/>
</dbReference>
<comment type="subcellular location">
    <subcellularLocation>
        <location evidence="1">Mitochondrion inner membrane</location>
        <topology evidence="1">Multi-pass membrane protein</topology>
    </subcellularLocation>
</comment>
<evidence type="ECO:0000256" key="5">
    <source>
        <dbReference type="ARBA" id="ARBA00022840"/>
    </source>
</evidence>
<evidence type="ECO:0000256" key="7">
    <source>
        <dbReference type="ARBA" id="ARBA00023136"/>
    </source>
</evidence>
<dbReference type="OrthoDB" id="6500128at2759"/>
<keyword evidence="4" id="KW-0547">Nucleotide-binding</keyword>
<dbReference type="InterPro" id="IPR027417">
    <property type="entry name" value="P-loop_NTPase"/>
</dbReference>